<accession>A0ABW4HTI5</accession>
<organism evidence="1 2">
    <name type="scientific">Oceanobacillus luteolus</name>
    <dbReference type="NCBI Taxonomy" id="1274358"/>
    <lineage>
        <taxon>Bacteria</taxon>
        <taxon>Bacillati</taxon>
        <taxon>Bacillota</taxon>
        <taxon>Bacilli</taxon>
        <taxon>Bacillales</taxon>
        <taxon>Bacillaceae</taxon>
        <taxon>Oceanobacillus</taxon>
    </lineage>
</organism>
<comment type="caution">
    <text evidence="1">The sequence shown here is derived from an EMBL/GenBank/DDBJ whole genome shotgun (WGS) entry which is preliminary data.</text>
</comment>
<dbReference type="RefSeq" id="WP_379598391.1">
    <property type="nucleotide sequence ID" value="NZ_JBHUDE010000140.1"/>
</dbReference>
<proteinExistence type="predicted"/>
<dbReference type="Proteomes" id="UP001597221">
    <property type="component" value="Unassembled WGS sequence"/>
</dbReference>
<dbReference type="EMBL" id="JBHUDE010000140">
    <property type="protein sequence ID" value="MFD1608939.1"/>
    <property type="molecule type" value="Genomic_DNA"/>
</dbReference>
<reference evidence="2" key="1">
    <citation type="journal article" date="2019" name="Int. J. Syst. Evol. Microbiol.">
        <title>The Global Catalogue of Microorganisms (GCM) 10K type strain sequencing project: providing services to taxonomists for standard genome sequencing and annotation.</title>
        <authorList>
            <consortium name="The Broad Institute Genomics Platform"/>
            <consortium name="The Broad Institute Genome Sequencing Center for Infectious Disease"/>
            <person name="Wu L."/>
            <person name="Ma J."/>
        </authorList>
    </citation>
    <scope>NUCLEOTIDE SEQUENCE [LARGE SCALE GENOMIC DNA]</scope>
    <source>
        <strain evidence="2">CGMCC 1.12376</strain>
    </source>
</reference>
<keyword evidence="2" id="KW-1185">Reference proteome</keyword>
<sequence length="58" mass="6962">MKMQKPHHNQTKEHLTFDEDAKVITQSDARMAYVQSRSKNYITIERKNISRSMRLQKL</sequence>
<evidence type="ECO:0000313" key="1">
    <source>
        <dbReference type="EMBL" id="MFD1608939.1"/>
    </source>
</evidence>
<gene>
    <name evidence="1" type="ORF">ACFSBH_15045</name>
</gene>
<evidence type="ECO:0000313" key="2">
    <source>
        <dbReference type="Proteomes" id="UP001597221"/>
    </source>
</evidence>
<protein>
    <submittedName>
        <fullName evidence="1">Uncharacterized protein</fullName>
    </submittedName>
</protein>
<name>A0ABW4HTI5_9BACI</name>